<dbReference type="InterPro" id="IPR008532">
    <property type="entry name" value="NFACT_RNA-bd"/>
</dbReference>
<evidence type="ECO:0000313" key="4">
    <source>
        <dbReference type="Proteomes" id="UP000042527"/>
    </source>
</evidence>
<dbReference type="RefSeq" id="WP_044634399.1">
    <property type="nucleotide sequence ID" value="NZ_CDNC01000005.1"/>
</dbReference>
<dbReference type="PANTHER" id="PTHR15239:SF6">
    <property type="entry name" value="RIBOSOME QUALITY CONTROL COMPLEX SUBUNIT NEMF"/>
    <property type="match status" value="1"/>
</dbReference>
<gene>
    <name evidence="3" type="primary">FbpA</name>
    <name evidence="3" type="ORF">TPHV1_130063</name>
</gene>
<keyword evidence="4" id="KW-1185">Reference proteome</keyword>
<dbReference type="GO" id="GO:0000049">
    <property type="term" value="F:tRNA binding"/>
    <property type="evidence" value="ECO:0007669"/>
    <property type="project" value="TreeGrafter"/>
</dbReference>
<feature type="domain" description="NFACT RNA-binding" evidence="2">
    <location>
        <begin position="349"/>
        <end position="443"/>
    </location>
</feature>
<dbReference type="Pfam" id="PF05670">
    <property type="entry name" value="NFACT-R_1"/>
    <property type="match status" value="1"/>
</dbReference>
<dbReference type="GO" id="GO:1990112">
    <property type="term" value="C:RQC complex"/>
    <property type="evidence" value="ECO:0007669"/>
    <property type="project" value="TreeGrafter"/>
</dbReference>
<dbReference type="EMBL" id="CDNC01000005">
    <property type="protein sequence ID" value="CEM61025.1"/>
    <property type="molecule type" value="Genomic_DNA"/>
</dbReference>
<dbReference type="Gene3D" id="2.30.310.10">
    <property type="entry name" value="ibrinogen binding protein from staphylococcus aureus domain"/>
    <property type="match status" value="1"/>
</dbReference>
<dbReference type="InterPro" id="IPR051608">
    <property type="entry name" value="RQC_Subunit_NEMF"/>
</dbReference>
<dbReference type="Pfam" id="PF05833">
    <property type="entry name" value="NFACT_N"/>
    <property type="match status" value="2"/>
</dbReference>
<evidence type="ECO:0000256" key="1">
    <source>
        <dbReference type="SAM" id="Coils"/>
    </source>
</evidence>
<dbReference type="GO" id="GO:0043023">
    <property type="term" value="F:ribosomal large subunit binding"/>
    <property type="evidence" value="ECO:0007669"/>
    <property type="project" value="TreeGrafter"/>
</dbReference>
<dbReference type="GO" id="GO:0072344">
    <property type="term" value="P:rescue of stalled ribosome"/>
    <property type="evidence" value="ECO:0007669"/>
    <property type="project" value="TreeGrafter"/>
</dbReference>
<proteinExistence type="predicted"/>
<keyword evidence="1" id="KW-0175">Coiled coil</keyword>
<dbReference type="PANTHER" id="PTHR15239">
    <property type="entry name" value="NUCLEAR EXPORT MEDIATOR FACTOR NEMF"/>
    <property type="match status" value="1"/>
</dbReference>
<evidence type="ECO:0000259" key="2">
    <source>
        <dbReference type="Pfam" id="PF05670"/>
    </source>
</evidence>
<organism evidence="3 4">
    <name type="scientific">Treponema phagedenis</name>
    <dbReference type="NCBI Taxonomy" id="162"/>
    <lineage>
        <taxon>Bacteria</taxon>
        <taxon>Pseudomonadati</taxon>
        <taxon>Spirochaetota</taxon>
        <taxon>Spirochaetia</taxon>
        <taxon>Spirochaetales</taxon>
        <taxon>Treponemataceae</taxon>
        <taxon>Treponema</taxon>
    </lineage>
</organism>
<dbReference type="Proteomes" id="UP000042527">
    <property type="component" value="Unassembled WGS sequence"/>
</dbReference>
<name>A0A0B7GVQ9_TREPH</name>
<evidence type="ECO:0000313" key="3">
    <source>
        <dbReference type="EMBL" id="CEM61025.1"/>
    </source>
</evidence>
<sequence length="468" mass="52916">MSLNSAEINLILKELDIEGSYVQKIVQPSYSALVLFLYKNRAINLFIGLEGGACRLHETAKKIPKFEKPLRFMELLRSKIRGMKITQAEQLHNDRIIKISLSGGDEKLFLYIRLWSGAANIILTDSQQRIIDAFYRRPKRGEVSGALWNEPEPPQTASVFSVREYDSTKSFNQAIEEWYDQKAPKVSREALLEQAENLYGARIDKLRAVIKKLTAKRQTFSQNEQLKHQGDLLLSNLHLIKPNSDFVELEDYTAPGTVLRIQLNPQKTAKENAAFYYEQYKKAVSGLQALSEDIQAAENRIAGLQAELANIRAEENPRLIEKLLRKQPAATKQKPATQKEKTGVTFFVDDWTLHVGRTAAENDSLLRHVVKGADLWLHTRDYAGGYVFIKAKKNKTVPLPVLIAAGNLAVFYSKARKAGAADLYYTQVKHLRRAKNAPKGTVLPSNEKNLSVKLDPKILKMLESCRAD</sequence>
<dbReference type="AlphaFoldDB" id="A0A0B7GVQ9"/>
<accession>A0A0B7GVQ9</accession>
<dbReference type="OrthoDB" id="9766163at2"/>
<reference evidence="4" key="1">
    <citation type="submission" date="2015-01" db="EMBL/GenBank/DDBJ databases">
        <authorList>
            <person name="Manzoor Shahid"/>
            <person name="Zubair Saima"/>
        </authorList>
    </citation>
    <scope>NUCLEOTIDE SEQUENCE [LARGE SCALE GENOMIC DNA]</scope>
    <source>
        <strain evidence="4">V1</strain>
    </source>
</reference>
<feature type="coiled-coil region" evidence="1">
    <location>
        <begin position="280"/>
        <end position="314"/>
    </location>
</feature>
<protein>
    <submittedName>
        <fullName evidence="3">Fibronectin-binding protein A domain protein</fullName>
    </submittedName>
</protein>